<keyword evidence="3" id="KW-0460">Magnesium</keyword>
<comment type="function">
    <text evidence="4">Catalyzes two steps in the biosynthesis of coenzyme A. In the first step cysteine is conjugated to 4'-phosphopantothenate to form 4-phosphopantothenoylcysteine, in the latter compound is decarboxylated to form 4'-phosphopantotheine.</text>
</comment>
<organism evidence="7 8">
    <name type="scientific">Calditerrivibrio nitroreducens</name>
    <dbReference type="NCBI Taxonomy" id="477976"/>
    <lineage>
        <taxon>Bacteria</taxon>
        <taxon>Pseudomonadati</taxon>
        <taxon>Deferribacterota</taxon>
        <taxon>Deferribacteres</taxon>
        <taxon>Deferribacterales</taxon>
        <taxon>Calditerrivibrionaceae</taxon>
    </lineage>
</organism>
<dbReference type="GO" id="GO:0015937">
    <property type="term" value="P:coenzyme A biosynthetic process"/>
    <property type="evidence" value="ECO:0007669"/>
    <property type="project" value="UniProtKB-UniRule"/>
</dbReference>
<comment type="similarity">
    <text evidence="3 4">In the N-terminal section; belongs to the HFCD (homo-oligomeric flavin containing Cys decarboxylase) superfamily.</text>
</comment>
<dbReference type="GO" id="GO:0015941">
    <property type="term" value="P:pantothenate catabolic process"/>
    <property type="evidence" value="ECO:0007669"/>
    <property type="project" value="InterPro"/>
</dbReference>
<feature type="binding site" evidence="3">
    <location>
        <position position="339"/>
    </location>
    <ligand>
        <name>CTP</name>
        <dbReference type="ChEBI" id="CHEBI:37563"/>
    </ligand>
</feature>
<dbReference type="GO" id="GO:0071513">
    <property type="term" value="C:phosphopantothenoylcysteine decarboxylase complex"/>
    <property type="evidence" value="ECO:0007669"/>
    <property type="project" value="TreeGrafter"/>
</dbReference>
<keyword evidence="3" id="KW-0479">Metal-binding</keyword>
<feature type="domain" description="Flavoprotein" evidence="5">
    <location>
        <begin position="3"/>
        <end position="172"/>
    </location>
</feature>
<comment type="function">
    <text evidence="3">Catalyzes two sequential steps in the biosynthesis of coenzyme A. In the first step cysteine is conjugated to 4'-phosphopantothenate to form 4-phosphopantothenoylcysteine. In the second step the latter compound is decarboxylated to form 4'-phosphopantotheine.</text>
</comment>
<dbReference type="EMBL" id="PNIN01000056">
    <property type="protein sequence ID" value="PMP70239.1"/>
    <property type="molecule type" value="Genomic_DNA"/>
</dbReference>
<dbReference type="InterPro" id="IPR003382">
    <property type="entry name" value="Flavoprotein"/>
</dbReference>
<comment type="pathway">
    <text evidence="3 4">Cofactor biosynthesis; coenzyme A biosynthesis; CoA from (R)-pantothenate: step 2/5.</text>
</comment>
<dbReference type="GO" id="GO:0004632">
    <property type="term" value="F:phosphopantothenate--cysteine ligase activity"/>
    <property type="evidence" value="ECO:0007669"/>
    <property type="project" value="UniProtKB-UniRule"/>
</dbReference>
<keyword evidence="3 4" id="KW-0436">Ligase</keyword>
<evidence type="ECO:0000256" key="2">
    <source>
        <dbReference type="ARBA" id="ARBA00023239"/>
    </source>
</evidence>
<evidence type="ECO:0000256" key="3">
    <source>
        <dbReference type="HAMAP-Rule" id="MF_02225"/>
    </source>
</evidence>
<dbReference type="GO" id="GO:0010181">
    <property type="term" value="F:FMN binding"/>
    <property type="evidence" value="ECO:0007669"/>
    <property type="project" value="UniProtKB-UniRule"/>
</dbReference>
<comment type="cofactor">
    <cofactor evidence="3">
        <name>FMN</name>
        <dbReference type="ChEBI" id="CHEBI:58210"/>
    </cofactor>
    <text evidence="3">Binds 1 FMN per subunit.</text>
</comment>
<dbReference type="InterPro" id="IPR005252">
    <property type="entry name" value="CoaBC"/>
</dbReference>
<dbReference type="Proteomes" id="UP000242881">
    <property type="component" value="Unassembled WGS sequence"/>
</dbReference>
<feature type="active site" description="Proton donor" evidence="3">
    <location>
        <position position="157"/>
    </location>
</feature>
<dbReference type="EC" id="4.1.1.36" evidence="3"/>
<feature type="region of interest" description="Phosphopantothenoylcysteine decarboxylase" evidence="3">
    <location>
        <begin position="1"/>
        <end position="189"/>
    </location>
</feature>
<feature type="binding site" evidence="3">
    <location>
        <position position="335"/>
    </location>
    <ligand>
        <name>CTP</name>
        <dbReference type="ChEBI" id="CHEBI:37563"/>
    </ligand>
</feature>
<comment type="catalytic activity">
    <reaction evidence="3 4">
        <text>(R)-4'-phosphopantothenate + L-cysteine + CTP = N-[(R)-4-phosphopantothenoyl]-L-cysteine + CMP + diphosphate + H(+)</text>
        <dbReference type="Rhea" id="RHEA:19397"/>
        <dbReference type="ChEBI" id="CHEBI:10986"/>
        <dbReference type="ChEBI" id="CHEBI:15378"/>
        <dbReference type="ChEBI" id="CHEBI:33019"/>
        <dbReference type="ChEBI" id="CHEBI:35235"/>
        <dbReference type="ChEBI" id="CHEBI:37563"/>
        <dbReference type="ChEBI" id="CHEBI:59458"/>
        <dbReference type="ChEBI" id="CHEBI:60377"/>
        <dbReference type="EC" id="6.3.2.5"/>
    </reaction>
</comment>
<reference evidence="7 8" key="1">
    <citation type="submission" date="2018-01" db="EMBL/GenBank/DDBJ databases">
        <title>Metagenomic assembled genomes from two thermal pools in the Uzon Caldera, Kamchatka, Russia.</title>
        <authorList>
            <person name="Wilkins L."/>
            <person name="Ettinger C."/>
        </authorList>
    </citation>
    <scope>NUCLEOTIDE SEQUENCE [LARGE SCALE GENOMIC DNA]</scope>
    <source>
        <strain evidence="7">ZAV-05</strain>
    </source>
</reference>
<evidence type="ECO:0000256" key="1">
    <source>
        <dbReference type="ARBA" id="ARBA00022793"/>
    </source>
</evidence>
<dbReference type="Pfam" id="PF02441">
    <property type="entry name" value="Flavoprotein"/>
    <property type="match status" value="1"/>
</dbReference>
<comment type="caution">
    <text evidence="7">The sequence shown here is derived from an EMBL/GenBank/DDBJ whole genome shotgun (WGS) entry which is preliminary data.</text>
</comment>
<protein>
    <recommendedName>
        <fullName evidence="3">Coenzyme A biosynthesis bifunctional protein CoaBC</fullName>
    </recommendedName>
    <alternativeName>
        <fullName evidence="3">DNA/pantothenate metabolism flavoprotein</fullName>
    </alternativeName>
    <alternativeName>
        <fullName evidence="3">Phosphopantothenoylcysteine synthetase/decarboxylase</fullName>
        <shortName evidence="3">PPCS-PPCDC</shortName>
    </alternativeName>
    <domain>
        <recommendedName>
            <fullName evidence="3">Phosphopantothenoylcysteine decarboxylase</fullName>
            <shortName evidence="3">PPC decarboxylase</shortName>
            <shortName evidence="3">PPC-DC</shortName>
            <ecNumber evidence="3">4.1.1.36</ecNumber>
        </recommendedName>
        <alternativeName>
            <fullName evidence="3">CoaC</fullName>
        </alternativeName>
    </domain>
    <domain>
        <recommendedName>
            <fullName evidence="3">Phosphopantothenate--cysteine ligase</fullName>
            <ecNumber evidence="3">6.3.2.5</ecNumber>
        </recommendedName>
        <alternativeName>
            <fullName evidence="3">CoaB</fullName>
        </alternativeName>
        <alternativeName>
            <fullName evidence="3">Phosphopantothenoylcysteine synthetase</fullName>
            <shortName evidence="3">PPC synthetase</shortName>
            <shortName evidence="3">PPC-S</shortName>
        </alternativeName>
    </domain>
</protein>
<evidence type="ECO:0000313" key="8">
    <source>
        <dbReference type="Proteomes" id="UP000242881"/>
    </source>
</evidence>
<dbReference type="NCBIfam" id="TIGR00521">
    <property type="entry name" value="coaBC_dfp"/>
    <property type="match status" value="1"/>
</dbReference>
<keyword evidence="3 4" id="KW-0288">FMN</keyword>
<dbReference type="InterPro" id="IPR035929">
    <property type="entry name" value="CoaB-like_sf"/>
</dbReference>
<comment type="pathway">
    <text evidence="3 4">Cofactor biosynthesis; coenzyme A biosynthesis; CoA from (R)-pantothenate: step 3/5.</text>
</comment>
<dbReference type="GO" id="GO:0004633">
    <property type="term" value="F:phosphopantothenoylcysteine decarboxylase activity"/>
    <property type="evidence" value="ECO:0007669"/>
    <property type="project" value="UniProtKB-UniRule"/>
</dbReference>
<feature type="domain" description="DNA/pantothenate metabolism flavoprotein C-terminal" evidence="6">
    <location>
        <begin position="185"/>
        <end position="393"/>
    </location>
</feature>
<keyword evidence="1 3" id="KW-0210">Decarboxylase</keyword>
<dbReference type="InterPro" id="IPR007085">
    <property type="entry name" value="DNA/pantothenate-metab_flavo_C"/>
</dbReference>
<dbReference type="EC" id="6.3.2.5" evidence="3"/>
<comment type="caution">
    <text evidence="3">Lacks conserved residue(s) required for the propagation of feature annotation.</text>
</comment>
<dbReference type="Gene3D" id="3.40.50.10300">
    <property type="entry name" value="CoaB-like"/>
    <property type="match status" value="1"/>
</dbReference>
<dbReference type="PANTHER" id="PTHR14359">
    <property type="entry name" value="HOMO-OLIGOMERIC FLAVIN CONTAINING CYS DECARBOXYLASE FAMILY"/>
    <property type="match status" value="1"/>
</dbReference>
<accession>A0A2J6WIV7</accession>
<dbReference type="Pfam" id="PF04127">
    <property type="entry name" value="DFP"/>
    <property type="match status" value="1"/>
</dbReference>
<feature type="binding site" evidence="3">
    <location>
        <position position="321"/>
    </location>
    <ligand>
        <name>CTP</name>
        <dbReference type="ChEBI" id="CHEBI:37563"/>
    </ligand>
</feature>
<feature type="region of interest" description="Phosphopantothenate--cysteine ligase" evidence="3">
    <location>
        <begin position="190"/>
        <end position="397"/>
    </location>
</feature>
<comment type="similarity">
    <text evidence="3 4">In the C-terminal section; belongs to the PPC synthetase family.</text>
</comment>
<dbReference type="AlphaFoldDB" id="A0A2J6WIV7"/>
<dbReference type="GO" id="GO:0046872">
    <property type="term" value="F:metal ion binding"/>
    <property type="evidence" value="ECO:0007669"/>
    <property type="project" value="UniProtKB-KW"/>
</dbReference>
<comment type="cofactor">
    <cofactor evidence="3">
        <name>Mg(2+)</name>
        <dbReference type="ChEBI" id="CHEBI:18420"/>
    </cofactor>
</comment>
<dbReference type="InterPro" id="IPR036551">
    <property type="entry name" value="Flavin_trans-like"/>
</dbReference>
<name>A0A2J6WIV7_9BACT</name>
<sequence>MSNILIGITGGIAAYKIPQLCRHFLLNGHNVKVIMTENAAKFISPLTFESLTGNRVYTDDFEIYIEPENIKHISLSEWADIFIIAPASANTIGKMANGIADNLLTSSILAYDSAKPIVVAPAMNSKMYKNKIFQRNLEVLKENGFHIIEPITGILACKDEGVGKMVEPEDIYLYCKQFLKKSDMLKGKRVLVTAGPTIEHIDPVRFISNRSSGKMGFAIAESAFENGANVTLISGPTLLKTFVHKKEVSSADEMYWEVMNRINDIDILIMAAAVADYKVENYSEEKIKKSSENLTLKLVKNKDILKEASKFKRDNQIFVGFAAESHNVEKNAINKMKEKKLDLIVANDISRKDIGFDSNDNEVNIYFNSGDKIKIDKMDKKKVADKIIKIISDLIIR</sequence>
<evidence type="ECO:0000259" key="6">
    <source>
        <dbReference type="Pfam" id="PF04127"/>
    </source>
</evidence>
<proteinExistence type="inferred from homology"/>
<keyword evidence="2 3" id="KW-0456">Lyase</keyword>
<feature type="binding site" evidence="3">
    <location>
        <position position="286"/>
    </location>
    <ligand>
        <name>CTP</name>
        <dbReference type="ChEBI" id="CHEBI:37563"/>
    </ligand>
</feature>
<gene>
    <name evidence="3 7" type="primary">coaBC</name>
    <name evidence="7" type="ORF">C0187_05715</name>
</gene>
<evidence type="ECO:0000256" key="4">
    <source>
        <dbReference type="RuleBase" id="RU364078"/>
    </source>
</evidence>
<dbReference type="SUPFAM" id="SSF102645">
    <property type="entry name" value="CoaB-like"/>
    <property type="match status" value="1"/>
</dbReference>
<dbReference type="PANTHER" id="PTHR14359:SF6">
    <property type="entry name" value="PHOSPHOPANTOTHENOYLCYSTEINE DECARBOXYLASE"/>
    <property type="match status" value="1"/>
</dbReference>
<keyword evidence="3" id="KW-0511">Multifunctional enzyme</keyword>
<dbReference type="UniPathway" id="UPA00241">
    <property type="reaction ID" value="UER00353"/>
</dbReference>
<evidence type="ECO:0000259" key="5">
    <source>
        <dbReference type="Pfam" id="PF02441"/>
    </source>
</evidence>
<dbReference type="HAMAP" id="MF_02225">
    <property type="entry name" value="CoaBC"/>
    <property type="match status" value="1"/>
</dbReference>
<dbReference type="SUPFAM" id="SSF52507">
    <property type="entry name" value="Homo-oligomeric flavin-containing Cys decarboxylases, HFCD"/>
    <property type="match status" value="1"/>
</dbReference>
<comment type="catalytic activity">
    <reaction evidence="3 4">
        <text>N-[(R)-4-phosphopantothenoyl]-L-cysteine + H(+) = (R)-4'-phosphopantetheine + CO2</text>
        <dbReference type="Rhea" id="RHEA:16793"/>
        <dbReference type="ChEBI" id="CHEBI:15378"/>
        <dbReference type="ChEBI" id="CHEBI:16526"/>
        <dbReference type="ChEBI" id="CHEBI:59458"/>
        <dbReference type="ChEBI" id="CHEBI:61723"/>
        <dbReference type="EC" id="4.1.1.36"/>
    </reaction>
</comment>
<keyword evidence="3 4" id="KW-0285">Flavoprotein</keyword>
<feature type="binding site" evidence="3">
    <location>
        <position position="276"/>
    </location>
    <ligand>
        <name>CTP</name>
        <dbReference type="ChEBI" id="CHEBI:37563"/>
    </ligand>
</feature>
<evidence type="ECO:0000313" key="7">
    <source>
        <dbReference type="EMBL" id="PMP70239.1"/>
    </source>
</evidence>
<dbReference type="Gene3D" id="3.40.50.1950">
    <property type="entry name" value="Flavin prenyltransferase-like"/>
    <property type="match status" value="1"/>
</dbReference>